<evidence type="ECO:0000313" key="3">
    <source>
        <dbReference type="Proteomes" id="UP000075809"/>
    </source>
</evidence>
<evidence type="ECO:0000256" key="1">
    <source>
        <dbReference type="SAM" id="MobiDB-lite"/>
    </source>
</evidence>
<evidence type="ECO:0000313" key="2">
    <source>
        <dbReference type="EMBL" id="KYQ54817.1"/>
    </source>
</evidence>
<keyword evidence="3" id="KW-1185">Reference proteome</keyword>
<accession>A0A151X302</accession>
<name>A0A151X302_9HYME</name>
<dbReference type="Proteomes" id="UP000075809">
    <property type="component" value="Unassembled WGS sequence"/>
</dbReference>
<sequence>MVNCPASATGIKIAAAKKYARITIKTSTQLIMSDTWSRSVPWPAIVIGLILSYGIDTRKRYFYLGFGFDELRAAHAVHRAQRALHRGKLAVKQWSGWLHLFPTDIYHPFLLSLYLASHVNATRLWPFLGTNCGAPYTTEGVFVSLWGRIDLRAAIETRESRERFLVSPYGERQMCTPPMKIPLSWMKRSKRRRRIRGNRVLFTHSAPETSFRFCCIWDPRHDEESRTTDLPDIPASEHRRQNLDASRLRAREFRDRRSTAGRQTGIEVSQVLLMGGIKKWAAPWMCRGPI</sequence>
<dbReference type="EMBL" id="KQ982562">
    <property type="protein sequence ID" value="KYQ54817.1"/>
    <property type="molecule type" value="Genomic_DNA"/>
</dbReference>
<protein>
    <submittedName>
        <fullName evidence="2">Uncharacterized protein</fullName>
    </submittedName>
</protein>
<gene>
    <name evidence="2" type="ORF">ALC60_06156</name>
</gene>
<proteinExistence type="predicted"/>
<reference evidence="2 3" key="1">
    <citation type="submission" date="2015-09" db="EMBL/GenBank/DDBJ databases">
        <title>Trachymyrmex zeteki WGS genome.</title>
        <authorList>
            <person name="Nygaard S."/>
            <person name="Hu H."/>
            <person name="Boomsma J."/>
            <person name="Zhang G."/>
        </authorList>
    </citation>
    <scope>NUCLEOTIDE SEQUENCE [LARGE SCALE GENOMIC DNA]</scope>
    <source>
        <strain evidence="2">Tzet28-1</strain>
        <tissue evidence="2">Whole body</tissue>
    </source>
</reference>
<feature type="region of interest" description="Disordered" evidence="1">
    <location>
        <begin position="225"/>
        <end position="244"/>
    </location>
</feature>
<dbReference type="AlphaFoldDB" id="A0A151X302"/>
<organism evidence="2 3">
    <name type="scientific">Mycetomoellerius zeteki</name>
    <dbReference type="NCBI Taxonomy" id="64791"/>
    <lineage>
        <taxon>Eukaryota</taxon>
        <taxon>Metazoa</taxon>
        <taxon>Ecdysozoa</taxon>
        <taxon>Arthropoda</taxon>
        <taxon>Hexapoda</taxon>
        <taxon>Insecta</taxon>
        <taxon>Pterygota</taxon>
        <taxon>Neoptera</taxon>
        <taxon>Endopterygota</taxon>
        <taxon>Hymenoptera</taxon>
        <taxon>Apocrita</taxon>
        <taxon>Aculeata</taxon>
        <taxon>Formicoidea</taxon>
        <taxon>Formicidae</taxon>
        <taxon>Myrmicinae</taxon>
        <taxon>Mycetomoellerius</taxon>
    </lineage>
</organism>